<dbReference type="Gene3D" id="3.40.50.360">
    <property type="match status" value="1"/>
</dbReference>
<dbReference type="InterPro" id="IPR001433">
    <property type="entry name" value="OxRdtase_FAD/NAD-bd"/>
</dbReference>
<keyword evidence="14" id="KW-1207">Sterol metabolism</keyword>
<dbReference type="PRINTS" id="PR00369">
    <property type="entry name" value="FLAVODOXIN"/>
</dbReference>
<dbReference type="Gene3D" id="2.40.30.10">
    <property type="entry name" value="Translation factors"/>
    <property type="match status" value="1"/>
</dbReference>
<keyword evidence="13 16" id="KW-0472">Membrane</keyword>
<dbReference type="EC" id="1.6.2.4" evidence="16"/>
<dbReference type="PROSITE" id="PS50902">
    <property type="entry name" value="FLAVODOXIN_LIKE"/>
    <property type="match status" value="1"/>
</dbReference>
<gene>
    <name evidence="19" type="primary">TBLA0C03210</name>
    <name evidence="19" type="ORF">TBLA_0C03210</name>
</gene>
<dbReference type="InterPro" id="IPR023173">
    <property type="entry name" value="NADPH_Cyt_P450_Rdtase_alpha"/>
</dbReference>
<keyword evidence="9" id="KW-0752">Steroid biosynthesis</keyword>
<keyword evidence="3" id="KW-0285">Flavoprotein</keyword>
<dbReference type="GO" id="GO:0016126">
    <property type="term" value="P:sterol biosynthetic process"/>
    <property type="evidence" value="ECO:0007669"/>
    <property type="project" value="UniProtKB-KW"/>
</dbReference>
<evidence type="ECO:0000256" key="9">
    <source>
        <dbReference type="ARBA" id="ARBA00022955"/>
    </source>
</evidence>
<dbReference type="InterPro" id="IPR008254">
    <property type="entry name" value="Flavodoxin/NO_synth"/>
</dbReference>
<dbReference type="SUPFAM" id="SSF52218">
    <property type="entry name" value="Flavoproteins"/>
    <property type="match status" value="1"/>
</dbReference>
<dbReference type="PRINTS" id="PR00371">
    <property type="entry name" value="FPNCR"/>
</dbReference>
<dbReference type="GO" id="GO:0005829">
    <property type="term" value="C:cytosol"/>
    <property type="evidence" value="ECO:0007669"/>
    <property type="project" value="TreeGrafter"/>
</dbReference>
<evidence type="ECO:0000256" key="7">
    <source>
        <dbReference type="ARBA" id="ARBA00022827"/>
    </source>
</evidence>
<feature type="domain" description="Flavodoxin-like" evidence="17">
    <location>
        <begin position="58"/>
        <end position="203"/>
    </location>
</feature>
<feature type="domain" description="FAD-binding FR-type" evidence="18">
    <location>
        <begin position="265"/>
        <end position="526"/>
    </location>
</feature>
<comment type="function">
    <text evidence="16">This enzyme is required for electron transfer from NADP to cytochrome P450.</text>
</comment>
<keyword evidence="7" id="KW-0274">FAD</keyword>
<comment type="similarity">
    <text evidence="16">In the C-terminal section; belongs to the flavoprotein pyridine nucleotide cytochrome reductase family.</text>
</comment>
<dbReference type="SUPFAM" id="SSF52343">
    <property type="entry name" value="Ferredoxin reductase-like, C-terminal NADP-linked domain"/>
    <property type="match status" value="1"/>
</dbReference>
<dbReference type="OMA" id="QKRYQRD"/>
<evidence type="ECO:0000256" key="12">
    <source>
        <dbReference type="ARBA" id="ARBA00023011"/>
    </source>
</evidence>
<keyword evidence="10" id="KW-1133">Transmembrane helix</keyword>
<dbReference type="Pfam" id="PF00175">
    <property type="entry name" value="NAD_binding_1"/>
    <property type="match status" value="1"/>
</dbReference>
<comment type="subcellular location">
    <subcellularLocation>
        <location evidence="16">Endoplasmic reticulum membrane</location>
    </subcellularLocation>
</comment>
<dbReference type="GO" id="GO:0050660">
    <property type="term" value="F:flavin adenine dinucleotide binding"/>
    <property type="evidence" value="ECO:0007669"/>
    <property type="project" value="TreeGrafter"/>
</dbReference>
<dbReference type="RefSeq" id="XP_004179644.1">
    <property type="nucleotide sequence ID" value="XM_004179596.1"/>
</dbReference>
<dbReference type="HOGENOM" id="CLU_001570_17_3_1"/>
<dbReference type="eggNOG" id="KOG1158">
    <property type="taxonomic scope" value="Eukaryota"/>
</dbReference>
<dbReference type="GO" id="GO:0005789">
    <property type="term" value="C:endoplasmic reticulum membrane"/>
    <property type="evidence" value="ECO:0007669"/>
    <property type="project" value="UniProtKB-SubCell"/>
</dbReference>
<evidence type="ECO:0000256" key="2">
    <source>
        <dbReference type="ARBA" id="ARBA00001974"/>
    </source>
</evidence>
<dbReference type="SUPFAM" id="SSF63380">
    <property type="entry name" value="Riboflavin synthase domain-like"/>
    <property type="match status" value="1"/>
</dbReference>
<dbReference type="InterPro" id="IPR039261">
    <property type="entry name" value="FNR_nucleotide-bd"/>
</dbReference>
<evidence type="ECO:0000313" key="20">
    <source>
        <dbReference type="Proteomes" id="UP000002866"/>
    </source>
</evidence>
<accession>I2H173</accession>
<dbReference type="FunCoup" id="I2H173">
    <property type="interactions" value="875"/>
</dbReference>
<protein>
    <recommendedName>
        <fullName evidence="16">NADPH--cytochrome P450 reductase</fullName>
        <ecNumber evidence="16">1.6.2.4</ecNumber>
    </recommendedName>
</protein>
<dbReference type="PROSITE" id="PS51384">
    <property type="entry name" value="FAD_FR"/>
    <property type="match status" value="1"/>
</dbReference>
<dbReference type="GeneID" id="14495105"/>
<proteinExistence type="inferred from homology"/>
<dbReference type="PANTHER" id="PTHR19384">
    <property type="entry name" value="NITRIC OXIDE SYNTHASE-RELATED"/>
    <property type="match status" value="1"/>
</dbReference>
<keyword evidence="4" id="KW-0288">FMN</keyword>
<evidence type="ECO:0000256" key="3">
    <source>
        <dbReference type="ARBA" id="ARBA00022630"/>
    </source>
</evidence>
<evidence type="ECO:0000256" key="5">
    <source>
        <dbReference type="ARBA" id="ARBA00022692"/>
    </source>
</evidence>
<dbReference type="FunFam" id="3.40.50.80:FF:000018">
    <property type="entry name" value="NADPH--cytochrome P450 reductase"/>
    <property type="match status" value="1"/>
</dbReference>
<dbReference type="InterPro" id="IPR017927">
    <property type="entry name" value="FAD-bd_FR_type"/>
</dbReference>
<dbReference type="Pfam" id="PF00258">
    <property type="entry name" value="Flavodoxin_1"/>
    <property type="match status" value="1"/>
</dbReference>
<dbReference type="Proteomes" id="UP000002866">
    <property type="component" value="Chromosome 3"/>
</dbReference>
<dbReference type="GO" id="GO:0003958">
    <property type="term" value="F:NADPH-hemoprotein reductase activity"/>
    <property type="evidence" value="ECO:0007669"/>
    <property type="project" value="UniProtKB-EC"/>
</dbReference>
<dbReference type="AlphaFoldDB" id="I2H173"/>
<dbReference type="InterPro" id="IPR001709">
    <property type="entry name" value="Flavoprot_Pyr_Nucl_cyt_Rdtase"/>
</dbReference>
<dbReference type="Gene3D" id="1.20.990.10">
    <property type="entry name" value="NADPH-cytochrome p450 Reductase, Chain A, domain 3"/>
    <property type="match status" value="1"/>
</dbReference>
<dbReference type="InterPro" id="IPR023208">
    <property type="entry name" value="P450R"/>
</dbReference>
<evidence type="ECO:0000256" key="11">
    <source>
        <dbReference type="ARBA" id="ARBA00023002"/>
    </source>
</evidence>
<dbReference type="FunFam" id="3.40.50.360:FF:000036">
    <property type="entry name" value="NADPH--cytochrome P450 reductase"/>
    <property type="match status" value="1"/>
</dbReference>
<dbReference type="InterPro" id="IPR029039">
    <property type="entry name" value="Flavoprotein-like_sf"/>
</dbReference>
<keyword evidence="6 16" id="KW-0256">Endoplasmic reticulum</keyword>
<dbReference type="EMBL" id="HE806318">
    <property type="protein sequence ID" value="CCH60125.1"/>
    <property type="molecule type" value="Genomic_DNA"/>
</dbReference>
<dbReference type="InterPro" id="IPR003097">
    <property type="entry name" value="CysJ-like_FAD-binding"/>
</dbReference>
<dbReference type="PIRSF" id="PIRSF000208">
    <property type="entry name" value="P450R"/>
    <property type="match status" value="1"/>
</dbReference>
<keyword evidence="9" id="KW-0443">Lipid metabolism</keyword>
<name>I2H173_HENB6</name>
<evidence type="ECO:0000313" key="19">
    <source>
        <dbReference type="EMBL" id="CCH60125.1"/>
    </source>
</evidence>
<evidence type="ECO:0000256" key="15">
    <source>
        <dbReference type="ARBA" id="ARBA00023221"/>
    </source>
</evidence>
<evidence type="ECO:0000259" key="17">
    <source>
        <dbReference type="PROSITE" id="PS50902"/>
    </source>
</evidence>
<dbReference type="Gene3D" id="3.40.50.80">
    <property type="entry name" value="Nucleotide-binding domain of ferredoxin-NADP reductase (FNR) module"/>
    <property type="match status" value="1"/>
</dbReference>
<evidence type="ECO:0000256" key="16">
    <source>
        <dbReference type="PIRNR" id="PIRNR000208"/>
    </source>
</evidence>
<sequence length="683" mass="76838">MVDALDCVAISGLIVAVFVYYNRVKLADWLLEDDEDITVASSGCRVLVDVFHDNNKDYLVVFGSQTGTAEEYAKKFSKELKTKFGLNVMCVDIDNYDFDTLNQLPTGTFVSFFISTYGEGDFPDTAVGLDTFLSSADPESLNKLKFTIFGLGNSTYEFFNGASKRALKGLVDAGATHIGKFGMADDGFGTTDEDYLSWKDEILDILKAEGDFKVTNSKWKPSFILQKLNELNDKVSLGEPSLQYLPSSKLPTTSEGIQTGPFDLSYPYVAPIVKTQELFSLGNERNCVHVEIDVSKSNLKYSTGDHLGIWPSNPLEEVDKFLTAFNLESGNQVFKLKANDHTLKLPFPIVPTTIRSAVQHYLEITGPISRDLFTQLIQFAPNLDIKNTIDKLSKDKELFAKEITSKYFNLADALLELSNGKPWTKVPWEFLCESIPKLQPRYYSISSSAISEKQTIHITAIVEKSFNPINSKPILGVTTNLLHNIEVEQNNSQDNLITHYDLDGPRGLYSNYKLPVYVRKSTFRLPTNPSTPVIMIGPGTGVAPFRGFIRERVAMLKNEPNIKFGKQLLFYGSRNEDDYLYKNEWPKYSESLGNTFEMIVCHSRLPGSKKVYVQDKLNENRQEVLKLLDAGAFIYICGDAKHMARDVNKVLTDILQSKGMNEEEATNVLKTFRTSGRYQEDVW</sequence>
<evidence type="ECO:0000256" key="8">
    <source>
        <dbReference type="ARBA" id="ARBA00022857"/>
    </source>
</evidence>
<comment type="cofactor">
    <cofactor evidence="2">
        <name>FAD</name>
        <dbReference type="ChEBI" id="CHEBI:57692"/>
    </cofactor>
</comment>
<evidence type="ECO:0000256" key="4">
    <source>
        <dbReference type="ARBA" id="ARBA00022643"/>
    </source>
</evidence>
<dbReference type="GO" id="GO:0010181">
    <property type="term" value="F:FMN binding"/>
    <property type="evidence" value="ECO:0007669"/>
    <property type="project" value="InterPro"/>
</dbReference>
<dbReference type="OrthoDB" id="1856718at2759"/>
<dbReference type="InParanoid" id="I2H173"/>
<evidence type="ECO:0000256" key="1">
    <source>
        <dbReference type="ARBA" id="ARBA00001917"/>
    </source>
</evidence>
<keyword evidence="11 16" id="KW-0560">Oxidoreductase</keyword>
<dbReference type="STRING" id="1071380.I2H173"/>
<keyword evidence="20" id="KW-1185">Reference proteome</keyword>
<keyword evidence="8 16" id="KW-0521">NADP</keyword>
<dbReference type="InterPro" id="IPR001094">
    <property type="entry name" value="Flavdoxin-like"/>
</dbReference>
<dbReference type="KEGG" id="tbl:TBLA_0C03210"/>
<keyword evidence="9" id="KW-0444">Lipid biosynthesis</keyword>
<dbReference type="Pfam" id="PF00667">
    <property type="entry name" value="FAD_binding_1"/>
    <property type="match status" value="1"/>
</dbReference>
<evidence type="ECO:0000256" key="14">
    <source>
        <dbReference type="ARBA" id="ARBA00023166"/>
    </source>
</evidence>
<evidence type="ECO:0000256" key="6">
    <source>
        <dbReference type="ARBA" id="ARBA00022824"/>
    </source>
</evidence>
<keyword evidence="12" id="KW-0756">Sterol biosynthesis</keyword>
<evidence type="ECO:0000256" key="13">
    <source>
        <dbReference type="ARBA" id="ARBA00023136"/>
    </source>
</evidence>
<comment type="catalytic activity">
    <reaction evidence="16">
        <text>2 oxidized [cytochrome P450] + NADPH = 2 reduced [cytochrome P450] + NADP(+) + H(+)</text>
        <dbReference type="Rhea" id="RHEA:24040"/>
        <dbReference type="Rhea" id="RHEA-COMP:14627"/>
        <dbReference type="Rhea" id="RHEA-COMP:14628"/>
        <dbReference type="ChEBI" id="CHEBI:15378"/>
        <dbReference type="ChEBI" id="CHEBI:55376"/>
        <dbReference type="ChEBI" id="CHEBI:57783"/>
        <dbReference type="ChEBI" id="CHEBI:58349"/>
        <dbReference type="ChEBI" id="CHEBI:60344"/>
        <dbReference type="EC" id="1.6.2.4"/>
    </reaction>
</comment>
<evidence type="ECO:0000259" key="18">
    <source>
        <dbReference type="PROSITE" id="PS51384"/>
    </source>
</evidence>
<reference evidence="19 20" key="1">
    <citation type="journal article" date="2011" name="Proc. Natl. Acad. Sci. U.S.A.">
        <title>Evolutionary erosion of yeast sex chromosomes by mating-type switching accidents.</title>
        <authorList>
            <person name="Gordon J.L."/>
            <person name="Armisen D."/>
            <person name="Proux-Wera E."/>
            <person name="Oheigeartaigh S.S."/>
            <person name="Byrne K.P."/>
            <person name="Wolfe K.H."/>
        </authorList>
    </citation>
    <scope>NUCLEOTIDE SEQUENCE [LARGE SCALE GENOMIC DNA]</scope>
    <source>
        <strain evidence="20">ATCC 34711 / CBS 6284 / DSM 70876 / NBRC 10599 / NRRL Y-10934 / UCD 77-7</strain>
    </source>
</reference>
<evidence type="ECO:0000256" key="10">
    <source>
        <dbReference type="ARBA" id="ARBA00022989"/>
    </source>
</evidence>
<dbReference type="InterPro" id="IPR017938">
    <property type="entry name" value="Riboflavin_synthase-like_b-brl"/>
</dbReference>
<keyword evidence="5" id="KW-0812">Transmembrane</keyword>
<dbReference type="PANTHER" id="PTHR19384:SF17">
    <property type="entry name" value="NADPH--CYTOCHROME P450 REDUCTASE"/>
    <property type="match status" value="1"/>
</dbReference>
<comment type="cofactor">
    <cofactor evidence="1">
        <name>FMN</name>
        <dbReference type="ChEBI" id="CHEBI:58210"/>
    </cofactor>
</comment>
<organism evidence="19 20">
    <name type="scientific">Henningerozyma blattae (strain ATCC 34711 / CBS 6284 / DSM 70876 / NBRC 10599 / NRRL Y-10934 / UCD 77-7)</name>
    <name type="common">Yeast</name>
    <name type="synonym">Tetrapisispora blattae</name>
    <dbReference type="NCBI Taxonomy" id="1071380"/>
    <lineage>
        <taxon>Eukaryota</taxon>
        <taxon>Fungi</taxon>
        <taxon>Dikarya</taxon>
        <taxon>Ascomycota</taxon>
        <taxon>Saccharomycotina</taxon>
        <taxon>Saccharomycetes</taxon>
        <taxon>Saccharomycetales</taxon>
        <taxon>Saccharomycetaceae</taxon>
        <taxon>Henningerozyma</taxon>
    </lineage>
</organism>
<keyword evidence="15" id="KW-0753">Steroid metabolism</keyword>